<reference evidence="3 4" key="1">
    <citation type="journal article" date="2018" name="G3 (Bethesda)">
        <title>Phylogenetic and Phylogenomic Definition of Rhizopus Species.</title>
        <authorList>
            <person name="Gryganskyi A.P."/>
            <person name="Golan J."/>
            <person name="Dolatabadi S."/>
            <person name="Mondo S."/>
            <person name="Robb S."/>
            <person name="Idnurm A."/>
            <person name="Muszewska A."/>
            <person name="Steczkiewicz K."/>
            <person name="Masonjones S."/>
            <person name="Liao H.L."/>
            <person name="Gajdeczka M.T."/>
            <person name="Anike F."/>
            <person name="Vuek A."/>
            <person name="Anishchenko I.M."/>
            <person name="Voigt K."/>
            <person name="de Hoog G.S."/>
            <person name="Smith M.E."/>
            <person name="Heitman J."/>
            <person name="Vilgalys R."/>
            <person name="Stajich J.E."/>
        </authorList>
    </citation>
    <scope>NUCLEOTIDE SEQUENCE [LARGE SCALE GENOMIC DNA]</scope>
    <source>
        <strain evidence="3 4">LSU 92-RS-03</strain>
    </source>
</reference>
<proteinExistence type="inferred from homology"/>
<keyword evidence="4" id="KW-1185">Reference proteome</keyword>
<dbReference type="GO" id="GO:0005684">
    <property type="term" value="C:U2-type spliceosomal complex"/>
    <property type="evidence" value="ECO:0007669"/>
    <property type="project" value="TreeGrafter"/>
</dbReference>
<sequence>MQQLQQDEIIRKKYLARGPGDAATKAYIASKYLDDTDDSKKKRKKKKTDDRSTKKRGHIVVDEDDMGWTPVTVEEPKAPVLMEDDGMVVTTSNPFRGSTSNWETIRPGEQEEEEEEDERPLVVEDNTPRMSNGQRAGVLTKEQIKAEAERARNAEKKAMEKMQQESQEETVYRDASGRKIDPKKKRAEEMRLRQEKIDKEARKMEWGKGLVQRREAEEERRRLEEAKDKPMARYADDQELNQELKEQERWNDPAAGFLTKKSGSTSSGPRFIKPTYKGAWKPNRFMIPPGYRWDGVDRSTGFEDQLLIHQNQAKSLAARAHEWSTEDM</sequence>
<dbReference type="OrthoDB" id="6022at2759"/>
<dbReference type="Pfam" id="PF09736">
    <property type="entry name" value="Bud13"/>
    <property type="match status" value="1"/>
</dbReference>
<protein>
    <submittedName>
        <fullName evidence="3">Pre-mRNA-splicing factor cwc26</fullName>
    </submittedName>
</protein>
<feature type="compositionally biased region" description="Basic and acidic residues" evidence="2">
    <location>
        <begin position="142"/>
        <end position="163"/>
    </location>
</feature>
<dbReference type="AlphaFoldDB" id="A0A367KQ14"/>
<dbReference type="InterPro" id="IPR051112">
    <property type="entry name" value="CWC26_splicing_factor"/>
</dbReference>
<accession>A0A367KQ14</accession>
<evidence type="ECO:0000313" key="3">
    <source>
        <dbReference type="EMBL" id="RCI04261.1"/>
    </source>
</evidence>
<feature type="region of interest" description="Disordered" evidence="2">
    <location>
        <begin position="29"/>
        <end position="235"/>
    </location>
</feature>
<dbReference type="InterPro" id="IPR018609">
    <property type="entry name" value="Bud13"/>
</dbReference>
<feature type="region of interest" description="Disordered" evidence="2">
    <location>
        <begin position="247"/>
        <end position="275"/>
    </location>
</feature>
<evidence type="ECO:0000256" key="2">
    <source>
        <dbReference type="SAM" id="MobiDB-lite"/>
    </source>
</evidence>
<gene>
    <name evidence="3" type="primary">CWC26_2</name>
    <name evidence="3" type="ORF">CU098_012863</name>
</gene>
<feature type="compositionally biased region" description="Polar residues" evidence="2">
    <location>
        <begin position="89"/>
        <end position="103"/>
    </location>
</feature>
<comment type="caution">
    <text evidence="3">The sequence shown here is derived from an EMBL/GenBank/DDBJ whole genome shotgun (WGS) entry which is preliminary data.</text>
</comment>
<dbReference type="PANTHER" id="PTHR31809">
    <property type="entry name" value="BUD13 HOMOLOG"/>
    <property type="match status" value="1"/>
</dbReference>
<name>A0A367KQ14_RHIST</name>
<dbReference type="STRING" id="4846.A0A367KQ14"/>
<comment type="similarity">
    <text evidence="1">Belongs to the CWC26 family.</text>
</comment>
<dbReference type="GO" id="GO:0000398">
    <property type="term" value="P:mRNA splicing, via spliceosome"/>
    <property type="evidence" value="ECO:0007669"/>
    <property type="project" value="TreeGrafter"/>
</dbReference>
<dbReference type="GO" id="GO:0070274">
    <property type="term" value="C:RES complex"/>
    <property type="evidence" value="ECO:0007669"/>
    <property type="project" value="TreeGrafter"/>
</dbReference>
<dbReference type="PANTHER" id="PTHR31809:SF0">
    <property type="entry name" value="BUD13 HOMOLOG"/>
    <property type="match status" value="1"/>
</dbReference>
<dbReference type="GO" id="GO:0003723">
    <property type="term" value="F:RNA binding"/>
    <property type="evidence" value="ECO:0007669"/>
    <property type="project" value="TreeGrafter"/>
</dbReference>
<evidence type="ECO:0000313" key="4">
    <source>
        <dbReference type="Proteomes" id="UP000253551"/>
    </source>
</evidence>
<dbReference type="Proteomes" id="UP000253551">
    <property type="component" value="Unassembled WGS sequence"/>
</dbReference>
<organism evidence="3 4">
    <name type="scientific">Rhizopus stolonifer</name>
    <name type="common">Rhizopus nigricans</name>
    <dbReference type="NCBI Taxonomy" id="4846"/>
    <lineage>
        <taxon>Eukaryota</taxon>
        <taxon>Fungi</taxon>
        <taxon>Fungi incertae sedis</taxon>
        <taxon>Mucoromycota</taxon>
        <taxon>Mucoromycotina</taxon>
        <taxon>Mucoromycetes</taxon>
        <taxon>Mucorales</taxon>
        <taxon>Mucorineae</taxon>
        <taxon>Rhizopodaceae</taxon>
        <taxon>Rhizopus</taxon>
    </lineage>
</organism>
<evidence type="ECO:0000256" key="1">
    <source>
        <dbReference type="ARBA" id="ARBA00011069"/>
    </source>
</evidence>
<dbReference type="EMBL" id="PJQM01000737">
    <property type="protein sequence ID" value="RCI04261.1"/>
    <property type="molecule type" value="Genomic_DNA"/>
</dbReference>
<feature type="compositionally biased region" description="Basic and acidic residues" evidence="2">
    <location>
        <begin position="170"/>
        <end position="235"/>
    </location>
</feature>